<proteinExistence type="predicted"/>
<organism evidence="2 3">
    <name type="scientific">Opisthorchis viverrini</name>
    <name type="common">Southeast Asian liver fluke</name>
    <dbReference type="NCBI Taxonomy" id="6198"/>
    <lineage>
        <taxon>Eukaryota</taxon>
        <taxon>Metazoa</taxon>
        <taxon>Spiralia</taxon>
        <taxon>Lophotrochozoa</taxon>
        <taxon>Platyhelminthes</taxon>
        <taxon>Trematoda</taxon>
        <taxon>Digenea</taxon>
        <taxon>Opisthorchiida</taxon>
        <taxon>Opisthorchiata</taxon>
        <taxon>Opisthorchiidae</taxon>
        <taxon>Opisthorchis</taxon>
    </lineage>
</organism>
<accession>A0A1S8X119</accession>
<protein>
    <submittedName>
        <fullName evidence="2">Uncharacterized protein</fullName>
    </submittedName>
</protein>
<evidence type="ECO:0000313" key="3">
    <source>
        <dbReference type="Proteomes" id="UP000243686"/>
    </source>
</evidence>
<dbReference type="Gene3D" id="1.10.20.10">
    <property type="entry name" value="Histone, subunit A"/>
    <property type="match status" value="1"/>
</dbReference>
<feature type="compositionally biased region" description="Basic and acidic residues" evidence="1">
    <location>
        <begin position="46"/>
        <end position="60"/>
    </location>
</feature>
<gene>
    <name evidence="2" type="ORF">X801_03703</name>
</gene>
<keyword evidence="3" id="KW-1185">Reference proteome</keyword>
<reference evidence="2 3" key="1">
    <citation type="submission" date="2015-03" db="EMBL/GenBank/DDBJ databases">
        <title>Draft genome of the nematode, Opisthorchis viverrini.</title>
        <authorList>
            <person name="Mitreva M."/>
        </authorList>
    </citation>
    <scope>NUCLEOTIDE SEQUENCE [LARGE SCALE GENOMIC DNA]</scope>
    <source>
        <strain evidence="2">Khon Kaen</strain>
    </source>
</reference>
<sequence>MDVTKLSVLRTQPTAYNYASFTPGTVALCETRRYQKSTELLIRKLPGEGNRSRFQDRPKIPELGCLS</sequence>
<dbReference type="GO" id="GO:0046982">
    <property type="term" value="F:protein heterodimerization activity"/>
    <property type="evidence" value="ECO:0007669"/>
    <property type="project" value="InterPro"/>
</dbReference>
<dbReference type="EMBL" id="KV892653">
    <property type="protein sequence ID" value="OON20418.1"/>
    <property type="molecule type" value="Genomic_DNA"/>
</dbReference>
<dbReference type="Proteomes" id="UP000243686">
    <property type="component" value="Unassembled WGS sequence"/>
</dbReference>
<evidence type="ECO:0000256" key="1">
    <source>
        <dbReference type="SAM" id="MobiDB-lite"/>
    </source>
</evidence>
<name>A0A1S8X119_OPIVI</name>
<feature type="region of interest" description="Disordered" evidence="1">
    <location>
        <begin position="46"/>
        <end position="67"/>
    </location>
</feature>
<dbReference type="AlphaFoldDB" id="A0A1S8X119"/>
<evidence type="ECO:0000313" key="2">
    <source>
        <dbReference type="EMBL" id="OON20418.1"/>
    </source>
</evidence>
<dbReference type="InterPro" id="IPR009072">
    <property type="entry name" value="Histone-fold"/>
</dbReference>